<dbReference type="PROSITE" id="PS51257">
    <property type="entry name" value="PROKAR_LIPOPROTEIN"/>
    <property type="match status" value="1"/>
</dbReference>
<gene>
    <name evidence="8" type="ORF">E1750_01080</name>
</gene>
<comment type="similarity">
    <text evidence="2">Belongs to the SusD family.</text>
</comment>
<dbReference type="InterPro" id="IPR011990">
    <property type="entry name" value="TPR-like_helical_dom_sf"/>
</dbReference>
<dbReference type="RefSeq" id="WP_133274978.1">
    <property type="nucleotide sequence ID" value="NZ_CP037933.1"/>
</dbReference>
<evidence type="ECO:0000313" key="8">
    <source>
        <dbReference type="EMBL" id="QBN17447.1"/>
    </source>
</evidence>
<evidence type="ECO:0000259" key="7">
    <source>
        <dbReference type="Pfam" id="PF14322"/>
    </source>
</evidence>
<evidence type="ECO:0000256" key="5">
    <source>
        <dbReference type="ARBA" id="ARBA00023237"/>
    </source>
</evidence>
<dbReference type="AlphaFoldDB" id="A0A4P6YA55"/>
<keyword evidence="3" id="KW-0732">Signal</keyword>
<dbReference type="Gene3D" id="1.25.40.390">
    <property type="match status" value="1"/>
</dbReference>
<evidence type="ECO:0000313" key="9">
    <source>
        <dbReference type="Proteomes" id="UP000291124"/>
    </source>
</evidence>
<dbReference type="Pfam" id="PF14322">
    <property type="entry name" value="SusD-like_3"/>
    <property type="match status" value="1"/>
</dbReference>
<comment type="subcellular location">
    <subcellularLocation>
        <location evidence="1">Cell outer membrane</location>
    </subcellularLocation>
</comment>
<sequence length="514" mass="57135">MKTFKYIIGLFLVTLIGCNDIIDLYPESQVNTATYYSNAAELRTGLNGIYNGLQKPVLNEWQFTELRSDNTIMSSPGTSSTVNFDLDYLDRFFPTSSHQAVYTYWLNTYNNIRGVNYILNALGANYNEATGAIDYGANTLPISDVDRKKFASEACFIRAYSYYNLVRLYGGVFLVHEPISPDQAKQLNRSSVADIYKLIVADLANASENGSAAKFGTIPAIEVGTANSWAAKALLAKVYLNLNRKADAITLLNDVIANSGYGLETTYANVFSIGNEMNKEILFAVRFKSGGTGLGNTLPNQFAPQNSGSAVIIGAGKSYNSPSQELINSYAANDLRKSVNIAVYGVGNPDQIYVNKYMSKPTIVNDSENDWPVIRYADVLLMLAEAQGNTASSWAQINLIHKRATTVTLTPDTGNIAVFEKALADERRWEFAFENQRFFDLLRFDTTLTTIKSEATIDNHFAVMYPLYYTKYTEPKLTLDQMQTNANPDKFLLPIPQYEIDTNSFLVIPQNPGY</sequence>
<feature type="domain" description="SusD-like N-terminal" evidence="7">
    <location>
        <begin position="37"/>
        <end position="240"/>
    </location>
</feature>
<dbReference type="OrthoDB" id="5694214at2"/>
<evidence type="ECO:0000259" key="6">
    <source>
        <dbReference type="Pfam" id="PF07980"/>
    </source>
</evidence>
<protein>
    <submittedName>
        <fullName evidence="8">RagB/SusD family nutrient uptake outer membrane protein</fullName>
    </submittedName>
</protein>
<keyword evidence="4" id="KW-0472">Membrane</keyword>
<dbReference type="InterPro" id="IPR033985">
    <property type="entry name" value="SusD-like_N"/>
</dbReference>
<keyword evidence="5" id="KW-0998">Cell outer membrane</keyword>
<dbReference type="EMBL" id="CP037933">
    <property type="protein sequence ID" value="QBN17447.1"/>
    <property type="molecule type" value="Genomic_DNA"/>
</dbReference>
<dbReference type="SUPFAM" id="SSF48452">
    <property type="entry name" value="TPR-like"/>
    <property type="match status" value="1"/>
</dbReference>
<evidence type="ECO:0000256" key="4">
    <source>
        <dbReference type="ARBA" id="ARBA00023136"/>
    </source>
</evidence>
<reference evidence="9" key="1">
    <citation type="submission" date="2019-03" db="EMBL/GenBank/DDBJ databases">
        <title>Flavobacterium sp.</title>
        <authorList>
            <person name="Kim H."/>
        </authorList>
    </citation>
    <scope>NUCLEOTIDE SEQUENCE [LARGE SCALE GENOMIC DNA]</scope>
    <source>
        <strain evidence="9">GS13</strain>
    </source>
</reference>
<dbReference type="Proteomes" id="UP000291124">
    <property type="component" value="Chromosome"/>
</dbReference>
<proteinExistence type="inferred from homology"/>
<evidence type="ECO:0000256" key="2">
    <source>
        <dbReference type="ARBA" id="ARBA00006275"/>
    </source>
</evidence>
<name>A0A4P6YA55_9FLAO</name>
<feature type="domain" description="RagB/SusD" evidence="6">
    <location>
        <begin position="344"/>
        <end position="514"/>
    </location>
</feature>
<dbReference type="Pfam" id="PF07980">
    <property type="entry name" value="SusD_RagB"/>
    <property type="match status" value="1"/>
</dbReference>
<dbReference type="KEGG" id="fnk:E1750_01080"/>
<keyword evidence="9" id="KW-1185">Reference proteome</keyword>
<evidence type="ECO:0000256" key="3">
    <source>
        <dbReference type="ARBA" id="ARBA00022729"/>
    </source>
</evidence>
<dbReference type="GO" id="GO:0009279">
    <property type="term" value="C:cell outer membrane"/>
    <property type="evidence" value="ECO:0007669"/>
    <property type="project" value="UniProtKB-SubCell"/>
</dbReference>
<evidence type="ECO:0000256" key="1">
    <source>
        <dbReference type="ARBA" id="ARBA00004442"/>
    </source>
</evidence>
<dbReference type="InterPro" id="IPR012944">
    <property type="entry name" value="SusD_RagB_dom"/>
</dbReference>
<organism evidence="8 9">
    <name type="scientific">Flavobacterium nackdongense</name>
    <dbReference type="NCBI Taxonomy" id="2547394"/>
    <lineage>
        <taxon>Bacteria</taxon>
        <taxon>Pseudomonadati</taxon>
        <taxon>Bacteroidota</taxon>
        <taxon>Flavobacteriia</taxon>
        <taxon>Flavobacteriales</taxon>
        <taxon>Flavobacteriaceae</taxon>
        <taxon>Flavobacterium</taxon>
    </lineage>
</organism>
<accession>A0A4P6YA55</accession>